<evidence type="ECO:0000313" key="2">
    <source>
        <dbReference type="EMBL" id="RSZ63180.1"/>
    </source>
</evidence>
<feature type="region of interest" description="Disordered" evidence="1">
    <location>
        <begin position="96"/>
        <end position="117"/>
    </location>
</feature>
<evidence type="ECO:0000313" key="3">
    <source>
        <dbReference type="Proteomes" id="UP000274907"/>
    </source>
</evidence>
<dbReference type="RefSeq" id="WP_126120869.1">
    <property type="nucleotide sequence ID" value="NZ_RXHJ01000008.1"/>
</dbReference>
<comment type="caution">
    <text evidence="2">The sequence shown here is derived from an EMBL/GenBank/DDBJ whole genome shotgun (WGS) entry which is preliminary data.</text>
</comment>
<name>A0A3R9ZE25_9CORY</name>
<dbReference type="CDD" id="cd09755">
    <property type="entry name" value="Cas2_I-E"/>
    <property type="match status" value="1"/>
</dbReference>
<evidence type="ECO:0000256" key="1">
    <source>
        <dbReference type="SAM" id="MobiDB-lite"/>
    </source>
</evidence>
<dbReference type="OrthoDB" id="8527479at2"/>
<dbReference type="EMBL" id="RXHJ01000008">
    <property type="protein sequence ID" value="RSZ63180.1"/>
    <property type="molecule type" value="Genomic_DNA"/>
</dbReference>
<sequence length="117" mass="13390">MITIVLSSPPAKLSGHLTRWLMEINPGVYVGKPSARVRDELWTLIISTLTNGRAIMTYPTRSNEQGFEVRVHRSQWEPTDFEGITLMRHPITTAKGSMKAGWSQASRQRVTRRRRTK</sequence>
<gene>
    <name evidence="2" type="primary">cas2e</name>
    <name evidence="2" type="ORF">EAH68_08340</name>
</gene>
<dbReference type="Proteomes" id="UP000274907">
    <property type="component" value="Unassembled WGS sequence"/>
</dbReference>
<dbReference type="NCBIfam" id="TIGR01873">
    <property type="entry name" value="cas_CT1978"/>
    <property type="match status" value="1"/>
</dbReference>
<accession>A0A3R9ZE25</accession>
<keyword evidence="3" id="KW-1185">Reference proteome</keyword>
<proteinExistence type="predicted"/>
<dbReference type="Gene3D" id="3.30.70.240">
    <property type="match status" value="1"/>
</dbReference>
<organism evidence="2 3">
    <name type="scientific">Corynebacterium hylobatis</name>
    <dbReference type="NCBI Taxonomy" id="1859290"/>
    <lineage>
        <taxon>Bacteria</taxon>
        <taxon>Bacillati</taxon>
        <taxon>Actinomycetota</taxon>
        <taxon>Actinomycetes</taxon>
        <taxon>Mycobacteriales</taxon>
        <taxon>Corynebacteriaceae</taxon>
        <taxon>Corynebacterium</taxon>
    </lineage>
</organism>
<dbReference type="Pfam" id="PF09707">
    <property type="entry name" value="Cas_Cas2CT1978"/>
    <property type="match status" value="1"/>
</dbReference>
<dbReference type="InterPro" id="IPR010152">
    <property type="entry name" value="CRISPR-assoc_prot_Cas2_sub"/>
</dbReference>
<protein>
    <submittedName>
        <fullName evidence="2">Type I-E CRISPR-associated endoribonuclease Cas2</fullName>
    </submittedName>
</protein>
<dbReference type="AlphaFoldDB" id="A0A3R9ZE25"/>
<reference evidence="2 3" key="1">
    <citation type="submission" date="2018-12" db="EMBL/GenBank/DDBJ databases">
        <title>YIM 101343 draft genome.</title>
        <authorList>
            <person name="Chen X."/>
        </authorList>
    </citation>
    <scope>NUCLEOTIDE SEQUENCE [LARGE SCALE GENOMIC DNA]</scope>
    <source>
        <strain evidence="2 3">YIM 101343</strain>
    </source>
</reference>